<keyword evidence="6" id="KW-1185">Reference proteome</keyword>
<feature type="region of interest" description="Disordered" evidence="1">
    <location>
        <begin position="497"/>
        <end position="622"/>
    </location>
</feature>
<name>A0A7M7PRI1_STRPU</name>
<feature type="signal peptide" evidence="3">
    <location>
        <begin position="1"/>
        <end position="28"/>
    </location>
</feature>
<feature type="compositionally biased region" description="Polar residues" evidence="1">
    <location>
        <begin position="318"/>
        <end position="347"/>
    </location>
</feature>
<dbReference type="EnsemblMetazoa" id="XM_030998616">
    <property type="protein sequence ID" value="XP_030854476"/>
    <property type="gene ID" value="LOC115929511"/>
</dbReference>
<feature type="compositionally biased region" description="Basic and acidic residues" evidence="1">
    <location>
        <begin position="603"/>
        <end position="622"/>
    </location>
</feature>
<feature type="transmembrane region" description="Helical" evidence="2">
    <location>
        <begin position="354"/>
        <end position="376"/>
    </location>
</feature>
<organism evidence="5 6">
    <name type="scientific">Strongylocentrotus purpuratus</name>
    <name type="common">Purple sea urchin</name>
    <dbReference type="NCBI Taxonomy" id="7668"/>
    <lineage>
        <taxon>Eukaryota</taxon>
        <taxon>Metazoa</taxon>
        <taxon>Echinodermata</taxon>
        <taxon>Eleutherozoa</taxon>
        <taxon>Echinozoa</taxon>
        <taxon>Echinoidea</taxon>
        <taxon>Euechinoidea</taxon>
        <taxon>Echinacea</taxon>
        <taxon>Camarodonta</taxon>
        <taxon>Echinidea</taxon>
        <taxon>Strongylocentrotidae</taxon>
        <taxon>Strongylocentrotus</taxon>
    </lineage>
</organism>
<dbReference type="InterPro" id="IPR013783">
    <property type="entry name" value="Ig-like_fold"/>
</dbReference>
<dbReference type="SUPFAM" id="SSF48726">
    <property type="entry name" value="Immunoglobulin"/>
    <property type="match status" value="1"/>
</dbReference>
<dbReference type="KEGG" id="spu:115929511"/>
<dbReference type="Proteomes" id="UP000007110">
    <property type="component" value="Unassembled WGS sequence"/>
</dbReference>
<keyword evidence="2" id="KW-1133">Transmembrane helix</keyword>
<protein>
    <recommendedName>
        <fullName evidence="4">Immunoglobulin domain-containing protein</fullName>
    </recommendedName>
</protein>
<dbReference type="RefSeq" id="XP_030854476.1">
    <property type="nucleotide sequence ID" value="XM_030998616.1"/>
</dbReference>
<evidence type="ECO:0000313" key="6">
    <source>
        <dbReference type="Proteomes" id="UP000007110"/>
    </source>
</evidence>
<evidence type="ECO:0000256" key="1">
    <source>
        <dbReference type="SAM" id="MobiDB-lite"/>
    </source>
</evidence>
<dbReference type="GeneID" id="115929511"/>
<keyword evidence="2" id="KW-0472">Membrane</keyword>
<proteinExistence type="predicted"/>
<reference evidence="5" key="2">
    <citation type="submission" date="2021-01" db="UniProtKB">
        <authorList>
            <consortium name="EnsemblMetazoa"/>
        </authorList>
    </citation>
    <scope>IDENTIFICATION</scope>
</reference>
<sequence length="622" mass="68024">MALRQSKVVLCIAVYVLLMVLFADNVKSEIIVANAGENITLRCNTTYTSNLYWVKENRDYIATVDEVYPKGVLYDNIPFTQSYETELSSGIFKLFIYDAREESAIYTCQYGHNNLQKYDVRVIGCSTCFVNPSSSHVLEQPKMNVNCLLNNFQTAEQMRQHIRINRNRTSTAIIEGSILTFNISITMMYGKILVEFNPFNDTLSNITCIIPAQLTTQPSYTSDKLSLSTSLITTSATSSLPASTKSSATKSETSPEATSAAITTTGTKPYDATLKSSSSPIMDTSYLPSGTTTSSSTPSITISATSSSRTLTTTTSSPNMDTSYLPSGTTTSNQTRKNINPGTDNNTKNKGITITMIAILGAILIIVVIVIIILVLRLKQRRDRQHCKRNEGEINVAVREQGTCYESIGGSSGIRDGELINNVLYESSDEIIQSSILRSGDEQLDTALYTIPDKTGILKRVAKSGVASVSSHGNSSMNLHQHEQNEFKQEDQYKKVDMPNQGAGYDGDRNIPLYAMPDKGPRSTRNTMNTSPGSVSTEDTPLYALPDKRPGSNGRNIIKAAPGPGTRNEGDEIPLYAVLNKEPGSKDNRPIVKPTPGDQSKALNKDDTHDEEALYADVDKSN</sequence>
<feature type="region of interest" description="Disordered" evidence="1">
    <location>
        <begin position="240"/>
        <end position="347"/>
    </location>
</feature>
<feature type="compositionally biased region" description="Polar residues" evidence="1">
    <location>
        <begin position="523"/>
        <end position="539"/>
    </location>
</feature>
<dbReference type="InterPro" id="IPR003599">
    <property type="entry name" value="Ig_sub"/>
</dbReference>
<feature type="domain" description="Immunoglobulin" evidence="4">
    <location>
        <begin position="28"/>
        <end position="123"/>
    </location>
</feature>
<evidence type="ECO:0000259" key="4">
    <source>
        <dbReference type="SMART" id="SM00409"/>
    </source>
</evidence>
<dbReference type="AlphaFoldDB" id="A0A7M7PRI1"/>
<evidence type="ECO:0000256" key="3">
    <source>
        <dbReference type="SAM" id="SignalP"/>
    </source>
</evidence>
<feature type="chain" id="PRO_5029608996" description="Immunoglobulin domain-containing protein" evidence="3">
    <location>
        <begin position="29"/>
        <end position="622"/>
    </location>
</feature>
<reference evidence="6" key="1">
    <citation type="submission" date="2015-02" db="EMBL/GenBank/DDBJ databases">
        <title>Genome sequencing for Strongylocentrotus purpuratus.</title>
        <authorList>
            <person name="Murali S."/>
            <person name="Liu Y."/>
            <person name="Vee V."/>
            <person name="English A."/>
            <person name="Wang M."/>
            <person name="Skinner E."/>
            <person name="Han Y."/>
            <person name="Muzny D.M."/>
            <person name="Worley K.C."/>
            <person name="Gibbs R.A."/>
        </authorList>
    </citation>
    <scope>NUCLEOTIDE SEQUENCE</scope>
</reference>
<evidence type="ECO:0000313" key="5">
    <source>
        <dbReference type="EnsemblMetazoa" id="XP_030854476"/>
    </source>
</evidence>
<evidence type="ECO:0000256" key="2">
    <source>
        <dbReference type="SAM" id="Phobius"/>
    </source>
</evidence>
<keyword evidence="3" id="KW-0732">Signal</keyword>
<dbReference type="Gene3D" id="2.60.40.10">
    <property type="entry name" value="Immunoglobulins"/>
    <property type="match status" value="1"/>
</dbReference>
<keyword evidence="2" id="KW-0812">Transmembrane</keyword>
<feature type="compositionally biased region" description="Low complexity" evidence="1">
    <location>
        <begin position="240"/>
        <end position="265"/>
    </location>
</feature>
<dbReference type="SMART" id="SM00409">
    <property type="entry name" value="IG"/>
    <property type="match status" value="1"/>
</dbReference>
<dbReference type="InterPro" id="IPR036179">
    <property type="entry name" value="Ig-like_dom_sf"/>
</dbReference>
<dbReference type="InParanoid" id="A0A7M7PRI1"/>
<feature type="compositionally biased region" description="Low complexity" evidence="1">
    <location>
        <begin position="284"/>
        <end position="317"/>
    </location>
</feature>
<accession>A0A7M7PRI1</accession>